<protein>
    <recommendedName>
        <fullName evidence="1">Heterokaryon incompatibility domain-containing protein</fullName>
    </recommendedName>
</protein>
<gene>
    <name evidence="2" type="ORF">E0L32_003989</name>
</gene>
<dbReference type="GeneID" id="41971436"/>
<evidence type="ECO:0000259" key="1">
    <source>
        <dbReference type="Pfam" id="PF06985"/>
    </source>
</evidence>
<name>A0A507BIC5_9PEZI</name>
<comment type="caution">
    <text evidence="2">The sequence shown here is derived from an EMBL/GenBank/DDBJ whole genome shotgun (WGS) entry which is preliminary data.</text>
</comment>
<dbReference type="InParanoid" id="A0A507BIC5"/>
<dbReference type="Pfam" id="PF06985">
    <property type="entry name" value="HET"/>
    <property type="match status" value="1"/>
</dbReference>
<dbReference type="RefSeq" id="XP_030998051.1">
    <property type="nucleotide sequence ID" value="XM_031138351.1"/>
</dbReference>
<keyword evidence="3" id="KW-1185">Reference proteome</keyword>
<feature type="domain" description="Heterokaryon incompatibility" evidence="1">
    <location>
        <begin position="208"/>
        <end position="308"/>
    </location>
</feature>
<dbReference type="InterPro" id="IPR010730">
    <property type="entry name" value="HET"/>
</dbReference>
<dbReference type="PANTHER" id="PTHR33112">
    <property type="entry name" value="DOMAIN PROTEIN, PUTATIVE-RELATED"/>
    <property type="match status" value="1"/>
</dbReference>
<organism evidence="2 3">
    <name type="scientific">Thyridium curvatum</name>
    <dbReference type="NCBI Taxonomy" id="1093900"/>
    <lineage>
        <taxon>Eukaryota</taxon>
        <taxon>Fungi</taxon>
        <taxon>Dikarya</taxon>
        <taxon>Ascomycota</taxon>
        <taxon>Pezizomycotina</taxon>
        <taxon>Sordariomycetes</taxon>
        <taxon>Sordariomycetidae</taxon>
        <taxon>Thyridiales</taxon>
        <taxon>Thyridiaceae</taxon>
        <taxon>Thyridium</taxon>
    </lineage>
</organism>
<evidence type="ECO:0000313" key="3">
    <source>
        <dbReference type="Proteomes" id="UP000319257"/>
    </source>
</evidence>
<sequence length="702" mass="79580">MSEEIIDIAASLSELEVHFPLNLNHRGPGKPRCGVCLFRLDEDAAPSNLDADDVSGEGDNSISFLHFGRRALEISAYRGCHICEAILKYILDYGRPRTWNEKVLFRQGPAMSLAIYEEDTQDCEAQATRVGRRFDFQFVAWPEVPEDGRLLGIRKRMCVQGNTNGEVALNQAATWLERPTRLLHLDSSTSPATVRLLETMTWKGQIEYAALSHRWSSETETTRLLLSNYQSKLMTDASAEVLPRLFQDVIEVPCRLGIRFVWIDCMCIIQDDIDDWNREASSMASIYRNSKITISASRSSGCEDTLFGIGTAEACRLTTVGDTPVFLHENSLIPSQRYGVRLGISSGPYIVEDGCYKRSFSHHVHSTSFKMKSCGSVMRLQAVNAEPTIARYESSRRSGKRDVRTNRLHLLKRPPYIETELMEEHLNWSLFENWMNVVSIYSHRRLTKEGDKLDALAGIARQFGTANGWTYWCGLWKEDLARSLFWCPGATYVPHVSLKERPRTTLPSWSWASIASPVQISSFDAPADNIIFKGCDITYRRVTDPYLGDIERAILTVEGDTFPASLIGLDITQPSESIGKLKSVNSFMYNTVGGPWAKVLIFGDCVVNFNPDYLTPHERMARKIPVLCLVTRPCEDIKTPLQSESYANGWDKSICWHCIVLQPVYETASLYERLGTIRLGNYRTPEHWRKAWNVSRRTLHIA</sequence>
<proteinExistence type="predicted"/>
<accession>A0A507BIC5</accession>
<reference evidence="2 3" key="1">
    <citation type="submission" date="2019-06" db="EMBL/GenBank/DDBJ databases">
        <title>Draft genome sequence of the filamentous fungus Phialemoniopsis curvata isolated from diesel fuel.</title>
        <authorList>
            <person name="Varaljay V.A."/>
            <person name="Lyon W.J."/>
            <person name="Crouch A.L."/>
            <person name="Drake C.E."/>
            <person name="Hollomon J.M."/>
            <person name="Nadeau L.J."/>
            <person name="Nunn H.S."/>
            <person name="Stevenson B.S."/>
            <person name="Bojanowski C.L."/>
            <person name="Crookes-Goodson W.J."/>
        </authorList>
    </citation>
    <scope>NUCLEOTIDE SEQUENCE [LARGE SCALE GENOMIC DNA]</scope>
    <source>
        <strain evidence="2 3">D216</strain>
    </source>
</reference>
<dbReference type="PANTHER" id="PTHR33112:SF16">
    <property type="entry name" value="HETEROKARYON INCOMPATIBILITY DOMAIN-CONTAINING PROTEIN"/>
    <property type="match status" value="1"/>
</dbReference>
<dbReference type="Proteomes" id="UP000319257">
    <property type="component" value="Unassembled WGS sequence"/>
</dbReference>
<dbReference type="OrthoDB" id="3563387at2759"/>
<dbReference type="EMBL" id="SKBQ01000018">
    <property type="protein sequence ID" value="TPX16340.1"/>
    <property type="molecule type" value="Genomic_DNA"/>
</dbReference>
<dbReference type="AlphaFoldDB" id="A0A507BIC5"/>
<evidence type="ECO:0000313" key="2">
    <source>
        <dbReference type="EMBL" id="TPX16340.1"/>
    </source>
</evidence>